<sequence>MHFSMIVHVLAASTCVLISAMAVPVSPLQREIAARVASITDEGSGNLKIRDGAYTADEEGSGNLKIRDGAYTADEEGSGNLKIRDGAYTADDEGSGNLKIRDNAYY</sequence>
<reference evidence="2 3" key="1">
    <citation type="submission" date="2016-04" db="EMBL/GenBank/DDBJ databases">
        <title>A degradative enzymes factory behind the ericoid mycorrhizal symbiosis.</title>
        <authorList>
            <consortium name="DOE Joint Genome Institute"/>
            <person name="Martino E."/>
            <person name="Morin E."/>
            <person name="Grelet G."/>
            <person name="Kuo A."/>
            <person name="Kohler A."/>
            <person name="Daghino S."/>
            <person name="Barry K."/>
            <person name="Choi C."/>
            <person name="Cichocki N."/>
            <person name="Clum A."/>
            <person name="Copeland A."/>
            <person name="Hainaut M."/>
            <person name="Haridas S."/>
            <person name="Labutti K."/>
            <person name="Lindquist E."/>
            <person name="Lipzen A."/>
            <person name="Khouja H.-R."/>
            <person name="Murat C."/>
            <person name="Ohm R."/>
            <person name="Olson A."/>
            <person name="Spatafora J."/>
            <person name="Veneault-Fourrey C."/>
            <person name="Henrissat B."/>
            <person name="Grigoriev I."/>
            <person name="Martin F."/>
            <person name="Perotto S."/>
        </authorList>
    </citation>
    <scope>NUCLEOTIDE SEQUENCE [LARGE SCALE GENOMIC DNA]</scope>
    <source>
        <strain evidence="2 3">F</strain>
    </source>
</reference>
<evidence type="ECO:0000313" key="3">
    <source>
        <dbReference type="Proteomes" id="UP000235786"/>
    </source>
</evidence>
<accession>A0A2J6R6N5</accession>
<proteinExistence type="predicted"/>
<evidence type="ECO:0000256" key="1">
    <source>
        <dbReference type="SAM" id="SignalP"/>
    </source>
</evidence>
<organism evidence="2 3">
    <name type="scientific">Hyaloscypha variabilis (strain UAMH 11265 / GT02V1 / F)</name>
    <name type="common">Meliniomyces variabilis</name>
    <dbReference type="NCBI Taxonomy" id="1149755"/>
    <lineage>
        <taxon>Eukaryota</taxon>
        <taxon>Fungi</taxon>
        <taxon>Dikarya</taxon>
        <taxon>Ascomycota</taxon>
        <taxon>Pezizomycotina</taxon>
        <taxon>Leotiomycetes</taxon>
        <taxon>Helotiales</taxon>
        <taxon>Hyaloscyphaceae</taxon>
        <taxon>Hyaloscypha</taxon>
        <taxon>Hyaloscypha variabilis</taxon>
    </lineage>
</organism>
<protein>
    <submittedName>
        <fullName evidence="2">Uncharacterized protein</fullName>
    </submittedName>
</protein>
<dbReference type="AlphaFoldDB" id="A0A2J6R6N5"/>
<feature type="chain" id="PRO_5014428112" evidence="1">
    <location>
        <begin position="23"/>
        <end position="106"/>
    </location>
</feature>
<gene>
    <name evidence="2" type="ORF">L207DRAFT_588775</name>
</gene>
<keyword evidence="1" id="KW-0732">Signal</keyword>
<keyword evidence="3" id="KW-1185">Reference proteome</keyword>
<feature type="signal peptide" evidence="1">
    <location>
        <begin position="1"/>
        <end position="22"/>
    </location>
</feature>
<evidence type="ECO:0000313" key="2">
    <source>
        <dbReference type="EMBL" id="PMD34176.1"/>
    </source>
</evidence>
<dbReference type="EMBL" id="KZ613954">
    <property type="protein sequence ID" value="PMD34176.1"/>
    <property type="molecule type" value="Genomic_DNA"/>
</dbReference>
<dbReference type="Proteomes" id="UP000235786">
    <property type="component" value="Unassembled WGS sequence"/>
</dbReference>
<name>A0A2J6R6N5_HYAVF</name>